<dbReference type="CDD" id="cd08948">
    <property type="entry name" value="5beta-POR_like_SDR_a"/>
    <property type="match status" value="1"/>
</dbReference>
<feature type="signal peptide" evidence="1">
    <location>
        <begin position="1"/>
        <end position="24"/>
    </location>
</feature>
<dbReference type="EMBL" id="OY731400">
    <property type="protein sequence ID" value="CAJ1940891.1"/>
    <property type="molecule type" value="Genomic_DNA"/>
</dbReference>
<organism evidence="3 4">
    <name type="scientific">Sphenostylis stenocarpa</name>
    <dbReference type="NCBI Taxonomy" id="92480"/>
    <lineage>
        <taxon>Eukaryota</taxon>
        <taxon>Viridiplantae</taxon>
        <taxon>Streptophyta</taxon>
        <taxon>Embryophyta</taxon>
        <taxon>Tracheophyta</taxon>
        <taxon>Spermatophyta</taxon>
        <taxon>Magnoliopsida</taxon>
        <taxon>eudicotyledons</taxon>
        <taxon>Gunneridae</taxon>
        <taxon>Pentapetalae</taxon>
        <taxon>rosids</taxon>
        <taxon>fabids</taxon>
        <taxon>Fabales</taxon>
        <taxon>Fabaceae</taxon>
        <taxon>Papilionoideae</taxon>
        <taxon>50 kb inversion clade</taxon>
        <taxon>NPAAA clade</taxon>
        <taxon>indigoferoid/millettioid clade</taxon>
        <taxon>Phaseoleae</taxon>
        <taxon>Sphenostylis</taxon>
    </lineage>
</organism>
<dbReference type="Proteomes" id="UP001189624">
    <property type="component" value="Chromosome 3"/>
</dbReference>
<dbReference type="InterPro" id="IPR036291">
    <property type="entry name" value="NAD(P)-bd_dom_sf"/>
</dbReference>
<name>A0AA86SB21_9FABA</name>
<dbReference type="Gramene" id="rna-AYBTSS11_LOCUS9966">
    <property type="protein sequence ID" value="CAJ1940891.1"/>
    <property type="gene ID" value="gene-AYBTSS11_LOCUS9966"/>
</dbReference>
<accession>A0AA86SB21</accession>
<evidence type="ECO:0000313" key="4">
    <source>
        <dbReference type="Proteomes" id="UP001189624"/>
    </source>
</evidence>
<keyword evidence="4" id="KW-1185">Reference proteome</keyword>
<protein>
    <recommendedName>
        <fullName evidence="2">PRISE-like Rossmann-fold domain-containing protein</fullName>
    </recommendedName>
</protein>
<dbReference type="AlphaFoldDB" id="A0AA86SB21"/>
<keyword evidence="1" id="KW-0732">Signal</keyword>
<sequence length="376" mass="42766">MEPQAFVALIVGVTGMAGLSLAQALKKPNCPGGPWKVYGAARRSQPIWFPSTVVDHFITFDAVDSSDTQVKLSPIAHEVTHLFWISLQVRQDEEATIIVNETMLLNVLTALKSSTSSKLTHVTLQTGTKHYMGPIFDPVHSTQLISHDPPFHENMARLPYPNFYYALEDLVQSYAPSLTYSVHRSSIIVGASCRSIYNSLVTLATYAAICRHVGLAFRYPGTKYTWEHFCDMTDAGVLAQQHVWAAVTPEAKNQAFNCTNGDVFTWKSMWKFLSELFDVEFVAFNETLEFDLVELMRDKGSVWEAIVEKHELHSTKLEEITCYEALQTVLRFKFQHVSSMNKSREYGFLGHVDTFKSIRFWVEKLRQMKIIPSYHH</sequence>
<dbReference type="Pfam" id="PF22917">
    <property type="entry name" value="PRISE"/>
    <property type="match status" value="1"/>
</dbReference>
<dbReference type="PANTHER" id="PTHR32487">
    <property type="entry name" value="3-OXO-DELTA(4,5)-STEROID 5-BETA-REDUCTASE"/>
    <property type="match status" value="1"/>
</dbReference>
<evidence type="ECO:0000256" key="1">
    <source>
        <dbReference type="SAM" id="SignalP"/>
    </source>
</evidence>
<evidence type="ECO:0000313" key="3">
    <source>
        <dbReference type="EMBL" id="CAJ1940891.1"/>
    </source>
</evidence>
<feature type="domain" description="PRISE-like Rossmann-fold" evidence="2">
    <location>
        <begin position="77"/>
        <end position="372"/>
    </location>
</feature>
<proteinExistence type="predicted"/>
<gene>
    <name evidence="3" type="ORF">AYBTSS11_LOCUS9966</name>
</gene>
<dbReference type="GO" id="GO:0006629">
    <property type="term" value="P:lipid metabolic process"/>
    <property type="evidence" value="ECO:0007669"/>
    <property type="project" value="UniProtKB-ARBA"/>
</dbReference>
<evidence type="ECO:0000259" key="2">
    <source>
        <dbReference type="Pfam" id="PF22917"/>
    </source>
</evidence>
<dbReference type="InterPro" id="IPR055222">
    <property type="entry name" value="PRISE-like_Rossmann-fold"/>
</dbReference>
<dbReference type="SUPFAM" id="SSF51735">
    <property type="entry name" value="NAD(P)-binding Rossmann-fold domains"/>
    <property type="match status" value="1"/>
</dbReference>
<feature type="chain" id="PRO_5041644395" description="PRISE-like Rossmann-fold domain-containing protein" evidence="1">
    <location>
        <begin position="25"/>
        <end position="376"/>
    </location>
</feature>
<reference evidence="3" key="1">
    <citation type="submission" date="2023-10" db="EMBL/GenBank/DDBJ databases">
        <authorList>
            <person name="Domelevo Entfellner J.-B."/>
        </authorList>
    </citation>
    <scope>NUCLEOTIDE SEQUENCE</scope>
</reference>
<dbReference type="GO" id="GO:0016627">
    <property type="term" value="F:oxidoreductase activity, acting on the CH-CH group of donors"/>
    <property type="evidence" value="ECO:0007669"/>
    <property type="project" value="UniProtKB-ARBA"/>
</dbReference>
<dbReference type="PANTHER" id="PTHR32487:SF13">
    <property type="entry name" value="LOW QUALITY PROTEIN: IRIDOID SYNTHASE-LIKE"/>
    <property type="match status" value="1"/>
</dbReference>
<dbReference type="Gene3D" id="3.40.50.720">
    <property type="entry name" value="NAD(P)-binding Rossmann-like Domain"/>
    <property type="match status" value="1"/>
</dbReference>